<dbReference type="AlphaFoldDB" id="A0A6C0BRN2"/>
<protein>
    <recommendedName>
        <fullName evidence="2">Nucleotide-diphospho-sugar transferase domain-containing protein</fullName>
    </recommendedName>
</protein>
<sequence>MKIDYSKYLITLAVVIGTGMLYNRYQESEKRKLSKDNYELIKKYILNDSSLANLKKPIIWIHIPYSKNAREWDSFGSRLTLNLNQPYLNLTIKTLIEKCGKSFHICIIDDETFENLLPGWNLDITKVGEPIAGYIRELGMMNLLYNYGGMIVPPSFICLKNLKNMYEDGTKKENLFMCEMLNRSKSSDVLTHSPNTKFMGADKENPIVFESIKYLEKLISSDQSAQPLVMDNLNAWYILRLRNNDKITVVSGRKIGTKLTNDKPLGLEELFASDNEYLPTAGYGVYIPSSEVLLRQKYQWFARLSEKEILDSDMVVSKYFNQSLS</sequence>
<proteinExistence type="predicted"/>
<reference evidence="1" key="1">
    <citation type="journal article" date="2020" name="Nature">
        <title>Giant virus diversity and host interactions through global metagenomics.</title>
        <authorList>
            <person name="Schulz F."/>
            <person name="Roux S."/>
            <person name="Paez-Espino D."/>
            <person name="Jungbluth S."/>
            <person name="Walsh D.A."/>
            <person name="Denef V.J."/>
            <person name="McMahon K.D."/>
            <person name="Konstantinidis K.T."/>
            <person name="Eloe-Fadrosh E.A."/>
            <person name="Kyrpides N.C."/>
            <person name="Woyke T."/>
        </authorList>
    </citation>
    <scope>NUCLEOTIDE SEQUENCE</scope>
    <source>
        <strain evidence="1">GVMAG-M-3300018428-16</strain>
    </source>
</reference>
<name>A0A6C0BRN2_9ZZZZ</name>
<accession>A0A6C0BRN2</accession>
<evidence type="ECO:0000313" key="1">
    <source>
        <dbReference type="EMBL" id="QHS95105.1"/>
    </source>
</evidence>
<organism evidence="1">
    <name type="scientific">viral metagenome</name>
    <dbReference type="NCBI Taxonomy" id="1070528"/>
    <lineage>
        <taxon>unclassified sequences</taxon>
        <taxon>metagenomes</taxon>
        <taxon>organismal metagenomes</taxon>
    </lineage>
</organism>
<evidence type="ECO:0008006" key="2">
    <source>
        <dbReference type="Google" id="ProtNLM"/>
    </source>
</evidence>
<dbReference type="EMBL" id="MN739240">
    <property type="protein sequence ID" value="QHS95105.1"/>
    <property type="molecule type" value="Genomic_DNA"/>
</dbReference>